<feature type="domain" description="HTH cro/C1-type" evidence="1">
    <location>
        <begin position="18"/>
        <end position="73"/>
    </location>
</feature>
<dbReference type="GO" id="GO:0003677">
    <property type="term" value="F:DNA binding"/>
    <property type="evidence" value="ECO:0007669"/>
    <property type="project" value="InterPro"/>
</dbReference>
<keyword evidence="3" id="KW-1185">Reference proteome</keyword>
<dbReference type="SUPFAM" id="SSF47413">
    <property type="entry name" value="lambda repressor-like DNA-binding domains"/>
    <property type="match status" value="1"/>
</dbReference>
<dbReference type="Gene3D" id="1.10.260.40">
    <property type="entry name" value="lambda repressor-like DNA-binding domains"/>
    <property type="match status" value="1"/>
</dbReference>
<dbReference type="RefSeq" id="WP_254168954.1">
    <property type="nucleotide sequence ID" value="NZ_JAHESF010000039.1"/>
</dbReference>
<dbReference type="InterPro" id="IPR010982">
    <property type="entry name" value="Lambda_DNA-bd_dom_sf"/>
</dbReference>
<organism evidence="2 3">
    <name type="scientific">Chryseosolibacter histidini</name>
    <dbReference type="NCBI Taxonomy" id="2782349"/>
    <lineage>
        <taxon>Bacteria</taxon>
        <taxon>Pseudomonadati</taxon>
        <taxon>Bacteroidota</taxon>
        <taxon>Cytophagia</taxon>
        <taxon>Cytophagales</taxon>
        <taxon>Chryseotaleaceae</taxon>
        <taxon>Chryseosolibacter</taxon>
    </lineage>
</organism>
<dbReference type="PROSITE" id="PS50943">
    <property type="entry name" value="HTH_CROC1"/>
    <property type="match status" value="1"/>
</dbReference>
<gene>
    <name evidence="2" type="ORF">KK083_26020</name>
</gene>
<reference evidence="2 3" key="1">
    <citation type="submission" date="2021-05" db="EMBL/GenBank/DDBJ databases">
        <title>A Polyphasic approach of four new species of the genus Ohtaekwangia: Ohtaekwangia histidinii sp. nov., Ohtaekwangia cretensis sp. nov., Ohtaekwangia indiensis sp. nov., Ohtaekwangia reichenbachii sp. nov. from diverse environment.</title>
        <authorList>
            <person name="Octaviana S."/>
        </authorList>
    </citation>
    <scope>NUCLEOTIDE SEQUENCE [LARGE SCALE GENOMIC DNA]</scope>
    <source>
        <strain evidence="2 3">PWU4</strain>
    </source>
</reference>
<dbReference type="AlphaFoldDB" id="A0AAP2GLG4"/>
<dbReference type="CDD" id="cd00093">
    <property type="entry name" value="HTH_XRE"/>
    <property type="match status" value="1"/>
</dbReference>
<protein>
    <submittedName>
        <fullName evidence="2">Helix-turn-helix domain-containing protein</fullName>
    </submittedName>
</protein>
<comment type="caution">
    <text evidence="2">The sequence shown here is derived from an EMBL/GenBank/DDBJ whole genome shotgun (WGS) entry which is preliminary data.</text>
</comment>
<evidence type="ECO:0000313" key="2">
    <source>
        <dbReference type="EMBL" id="MBT1700371.1"/>
    </source>
</evidence>
<dbReference type="InterPro" id="IPR001387">
    <property type="entry name" value="Cro/C1-type_HTH"/>
</dbReference>
<dbReference type="Proteomes" id="UP001319200">
    <property type="component" value="Unassembled WGS sequence"/>
</dbReference>
<accession>A0AAP2GLG4</accession>
<evidence type="ECO:0000313" key="3">
    <source>
        <dbReference type="Proteomes" id="UP001319200"/>
    </source>
</evidence>
<dbReference type="SMART" id="SM00530">
    <property type="entry name" value="HTH_XRE"/>
    <property type="match status" value="1"/>
</dbReference>
<evidence type="ECO:0000259" key="1">
    <source>
        <dbReference type="PROSITE" id="PS50943"/>
    </source>
</evidence>
<name>A0AAP2GLG4_9BACT</name>
<dbReference type="EMBL" id="JAHESF010000039">
    <property type="protein sequence ID" value="MBT1700371.1"/>
    <property type="molecule type" value="Genomic_DNA"/>
</dbReference>
<proteinExistence type="predicted"/>
<sequence length="84" mass="9909">MKSTKSLKKVLIILGERLAELRIKKGYETQKEFTSKYDLPQIQYWRIEKGKANITIKTLVKILAIHNMTLNEFFCLVAEDEHIR</sequence>